<dbReference type="InterPro" id="IPR013520">
    <property type="entry name" value="Ribonucl_H"/>
</dbReference>
<proteinExistence type="predicted"/>
<dbReference type="InterPro" id="IPR047021">
    <property type="entry name" value="REXO1/3/4-like"/>
</dbReference>
<dbReference type="Pfam" id="PF00929">
    <property type="entry name" value="RNase_T"/>
    <property type="match status" value="1"/>
</dbReference>
<feature type="domain" description="C2H2-type" evidence="3">
    <location>
        <begin position="2"/>
        <end position="24"/>
    </location>
</feature>
<protein>
    <recommendedName>
        <fullName evidence="3">C2H2-type domain-containing protein</fullName>
    </recommendedName>
</protein>
<dbReference type="PROSITE" id="PS00028">
    <property type="entry name" value="ZINC_FINGER_C2H2_1"/>
    <property type="match status" value="1"/>
</dbReference>
<feature type="non-terminal residue" evidence="4">
    <location>
        <position position="1"/>
    </location>
</feature>
<dbReference type="KEGG" id="mis:MICPUN_70448"/>
<dbReference type="OrthoDB" id="8191639at2759"/>
<dbReference type="GO" id="GO:0003676">
    <property type="term" value="F:nucleic acid binding"/>
    <property type="evidence" value="ECO:0007669"/>
    <property type="project" value="InterPro"/>
</dbReference>
<sequence length="260" mass="28515">QCAHCLKRCKDADALRKHREQARHSPCDPLCGACGKHFANLDTLRQHLAGQLPSARCKAAYEARGCVRCLTIEPEGRAHRCPFEWTSGFQNDTGRRAVALDCEMVGTEEDGSGAMCARVCIVDVRGSVLLSTFVAPDRPITDHRTKLTGVDPGSLVGAPSLREVRTAVLAVLNGSKRTAAADDDKALLVGHDLQHDLECLGIKWPGRLCRDTARHPPLQRHTHAPFKLRTLAADHLGESIQREGVAHDPREDAWAAMRLY</sequence>
<dbReference type="InParanoid" id="C1DYF3"/>
<organism evidence="4 5">
    <name type="scientific">Micromonas commoda (strain RCC299 / NOUM17 / CCMP2709)</name>
    <name type="common">Picoplanktonic green alga</name>
    <dbReference type="NCBI Taxonomy" id="296587"/>
    <lineage>
        <taxon>Eukaryota</taxon>
        <taxon>Viridiplantae</taxon>
        <taxon>Chlorophyta</taxon>
        <taxon>Mamiellophyceae</taxon>
        <taxon>Mamiellales</taxon>
        <taxon>Mamiellaceae</taxon>
        <taxon>Micromonas</taxon>
    </lineage>
</organism>
<dbReference type="GO" id="GO:0005634">
    <property type="term" value="C:nucleus"/>
    <property type="evidence" value="ECO:0007669"/>
    <property type="project" value="TreeGrafter"/>
</dbReference>
<evidence type="ECO:0000259" key="3">
    <source>
        <dbReference type="PROSITE" id="PS00028"/>
    </source>
</evidence>
<dbReference type="Proteomes" id="UP000002009">
    <property type="component" value="Chromosome 2"/>
</dbReference>
<dbReference type="SMART" id="SM00479">
    <property type="entry name" value="EXOIII"/>
    <property type="match status" value="1"/>
</dbReference>
<dbReference type="FunCoup" id="C1DYF3">
    <property type="interactions" value="397"/>
</dbReference>
<accession>C1DYF3</accession>
<evidence type="ECO:0000313" key="4">
    <source>
        <dbReference type="EMBL" id="ACO61415.1"/>
    </source>
</evidence>
<keyword evidence="2" id="KW-0378">Hydrolase</keyword>
<dbReference type="RefSeq" id="XP_002500157.1">
    <property type="nucleotide sequence ID" value="XM_002500111.1"/>
</dbReference>
<dbReference type="SUPFAM" id="SSF53098">
    <property type="entry name" value="Ribonuclease H-like"/>
    <property type="match status" value="1"/>
</dbReference>
<evidence type="ECO:0000256" key="2">
    <source>
        <dbReference type="ARBA" id="ARBA00022801"/>
    </source>
</evidence>
<evidence type="ECO:0000313" key="5">
    <source>
        <dbReference type="Proteomes" id="UP000002009"/>
    </source>
</evidence>
<dbReference type="InterPro" id="IPR012337">
    <property type="entry name" value="RNaseH-like_sf"/>
</dbReference>
<dbReference type="eggNOG" id="KOG2249">
    <property type="taxonomic scope" value="Eukaryota"/>
</dbReference>
<dbReference type="InterPro" id="IPR036397">
    <property type="entry name" value="RNaseH_sf"/>
</dbReference>
<dbReference type="GO" id="GO:0004527">
    <property type="term" value="F:exonuclease activity"/>
    <property type="evidence" value="ECO:0007669"/>
    <property type="project" value="InterPro"/>
</dbReference>
<evidence type="ECO:0000256" key="1">
    <source>
        <dbReference type="ARBA" id="ARBA00022722"/>
    </source>
</evidence>
<dbReference type="PANTHER" id="PTHR12801">
    <property type="entry name" value="RNA EXONUCLEASE REXO1 / RECO3 FAMILY MEMBER-RELATED"/>
    <property type="match status" value="1"/>
</dbReference>
<dbReference type="InterPro" id="IPR013087">
    <property type="entry name" value="Znf_C2H2_type"/>
</dbReference>
<dbReference type="GeneID" id="8240874"/>
<dbReference type="STRING" id="296587.C1DYF3"/>
<dbReference type="EMBL" id="CP001323">
    <property type="protein sequence ID" value="ACO61415.1"/>
    <property type="molecule type" value="Genomic_DNA"/>
</dbReference>
<feature type="non-terminal residue" evidence="4">
    <location>
        <position position="260"/>
    </location>
</feature>
<gene>
    <name evidence="4" type="ORF">MICPUN_70448</name>
</gene>
<dbReference type="Gene3D" id="3.30.420.10">
    <property type="entry name" value="Ribonuclease H-like superfamily/Ribonuclease H"/>
    <property type="match status" value="1"/>
</dbReference>
<name>C1DYF3_MICCC</name>
<dbReference type="AlphaFoldDB" id="C1DYF3"/>
<keyword evidence="1" id="KW-0540">Nuclease</keyword>
<dbReference type="PANTHER" id="PTHR12801:SF123">
    <property type="entry name" value="RNA EXONUCLEASE 4"/>
    <property type="match status" value="1"/>
</dbReference>
<keyword evidence="5" id="KW-1185">Reference proteome</keyword>
<dbReference type="OMA" id="NARRTHQ"/>
<reference evidence="4 5" key="1">
    <citation type="journal article" date="2009" name="Science">
        <title>Green evolution and dynamic adaptations revealed by genomes of the marine picoeukaryotes Micromonas.</title>
        <authorList>
            <person name="Worden A.Z."/>
            <person name="Lee J.H."/>
            <person name="Mock T."/>
            <person name="Rouze P."/>
            <person name="Simmons M.P."/>
            <person name="Aerts A.L."/>
            <person name="Allen A.E."/>
            <person name="Cuvelier M.L."/>
            <person name="Derelle E."/>
            <person name="Everett M.V."/>
            <person name="Foulon E."/>
            <person name="Grimwood J."/>
            <person name="Gundlach H."/>
            <person name="Henrissat B."/>
            <person name="Napoli C."/>
            <person name="McDonald S.M."/>
            <person name="Parker M.S."/>
            <person name="Rombauts S."/>
            <person name="Salamov A."/>
            <person name="Von Dassow P."/>
            <person name="Badger J.H."/>
            <person name="Coutinho P.M."/>
            <person name="Demir E."/>
            <person name="Dubchak I."/>
            <person name="Gentemann C."/>
            <person name="Eikrem W."/>
            <person name="Gready J.E."/>
            <person name="John U."/>
            <person name="Lanier W."/>
            <person name="Lindquist E.A."/>
            <person name="Lucas S."/>
            <person name="Mayer K.F."/>
            <person name="Moreau H."/>
            <person name="Not F."/>
            <person name="Otillar R."/>
            <person name="Panaud O."/>
            <person name="Pangilinan J."/>
            <person name="Paulsen I."/>
            <person name="Piegu B."/>
            <person name="Poliakov A."/>
            <person name="Robbens S."/>
            <person name="Schmutz J."/>
            <person name="Toulza E."/>
            <person name="Wyss T."/>
            <person name="Zelensky A."/>
            <person name="Zhou K."/>
            <person name="Armbrust E.V."/>
            <person name="Bhattacharya D."/>
            <person name="Goodenough U.W."/>
            <person name="Van de Peer Y."/>
            <person name="Grigoriev I.V."/>
        </authorList>
    </citation>
    <scope>NUCLEOTIDE SEQUENCE [LARGE SCALE GENOMIC DNA]</scope>
    <source>
        <strain evidence="5">RCC299 / NOUM17</strain>
    </source>
</reference>